<dbReference type="GO" id="GO:0051539">
    <property type="term" value="F:4 iron, 4 sulfur cluster binding"/>
    <property type="evidence" value="ECO:0007669"/>
    <property type="project" value="UniProtKB-KW"/>
</dbReference>
<keyword evidence="2" id="KW-0004">4Fe-4S</keyword>
<comment type="cofactor">
    <cofactor evidence="1">
        <name>[4Fe-4S] cluster</name>
        <dbReference type="ChEBI" id="CHEBI:49883"/>
    </cofactor>
</comment>
<feature type="domain" description="Radical SAM core" evidence="7">
    <location>
        <begin position="1"/>
        <end position="242"/>
    </location>
</feature>
<keyword evidence="4" id="KW-0479">Metal-binding</keyword>
<keyword evidence="3" id="KW-0949">S-adenosyl-L-methionine</keyword>
<proteinExistence type="predicted"/>
<dbReference type="InterPro" id="IPR023404">
    <property type="entry name" value="rSAM_horseshoe"/>
</dbReference>
<dbReference type="InterPro" id="IPR058240">
    <property type="entry name" value="rSAM_sf"/>
</dbReference>
<dbReference type="SFLD" id="SFLDS00029">
    <property type="entry name" value="Radical_SAM"/>
    <property type="match status" value="1"/>
</dbReference>
<dbReference type="Pfam" id="PF04055">
    <property type="entry name" value="Radical_SAM"/>
    <property type="match status" value="1"/>
</dbReference>
<evidence type="ECO:0000256" key="2">
    <source>
        <dbReference type="ARBA" id="ARBA00022485"/>
    </source>
</evidence>
<dbReference type="InterPro" id="IPR007197">
    <property type="entry name" value="rSAM"/>
</dbReference>
<evidence type="ECO:0000256" key="3">
    <source>
        <dbReference type="ARBA" id="ARBA00022691"/>
    </source>
</evidence>
<organism evidence="8">
    <name type="scientific">marine metagenome</name>
    <dbReference type="NCBI Taxonomy" id="408172"/>
    <lineage>
        <taxon>unclassified sequences</taxon>
        <taxon>metagenomes</taxon>
        <taxon>ecological metagenomes</taxon>
    </lineage>
</organism>
<dbReference type="Pfam" id="PF16199">
    <property type="entry name" value="Radical_SAM_C"/>
    <property type="match status" value="1"/>
</dbReference>
<dbReference type="InterPro" id="IPR032432">
    <property type="entry name" value="Radical_SAM_C"/>
</dbReference>
<dbReference type="GO" id="GO:0046872">
    <property type="term" value="F:metal ion binding"/>
    <property type="evidence" value="ECO:0007669"/>
    <property type="project" value="UniProtKB-KW"/>
</dbReference>
<evidence type="ECO:0000256" key="5">
    <source>
        <dbReference type="ARBA" id="ARBA00023004"/>
    </source>
</evidence>
<keyword evidence="6" id="KW-0411">Iron-sulfur</keyword>
<evidence type="ECO:0000256" key="6">
    <source>
        <dbReference type="ARBA" id="ARBA00023014"/>
    </source>
</evidence>
<dbReference type="GO" id="GO:0003824">
    <property type="term" value="F:catalytic activity"/>
    <property type="evidence" value="ECO:0007669"/>
    <property type="project" value="InterPro"/>
</dbReference>
<dbReference type="PROSITE" id="PS51918">
    <property type="entry name" value="RADICAL_SAM"/>
    <property type="match status" value="1"/>
</dbReference>
<sequence>MIVPIFVSHEGCPYRCSFCNQTKITGINTKADEIMLKETLRTHFDGLDSNHLPEIREVAFFGGSFTGISSERQEYLLSLVQPWILSGQIQSIRVSTHALFIDETRLSMLSQYNVETVELGIQSTDNEVLKLVGRECSFNVILSAVYKIRKIGFRLGLQLMPGLPGDSEKKFRKSVKDVINLSPDFVRIYPTLIVKNTGLFDMYRQGTFTPWGLERMIEVVKEAVVQFERAGIPVIRVGLHPDQSLLKNYVDGPFHPSFRYLVDSRIARDQMINMIRALKQIPSSVTFRVPSKKLSNFVGHKKENLSIIKNIFGLESINVQQGAIMEHLGLVA</sequence>
<gene>
    <name evidence="8" type="ORF">METZ01_LOCUS196015</name>
</gene>
<dbReference type="InterPro" id="IPR039661">
    <property type="entry name" value="ELP3"/>
</dbReference>
<evidence type="ECO:0000259" key="7">
    <source>
        <dbReference type="PROSITE" id="PS51918"/>
    </source>
</evidence>
<dbReference type="Gene3D" id="3.80.30.20">
    <property type="entry name" value="tm_1862 like domain"/>
    <property type="match status" value="1"/>
</dbReference>
<dbReference type="SUPFAM" id="SSF102114">
    <property type="entry name" value="Radical SAM enzymes"/>
    <property type="match status" value="1"/>
</dbReference>
<dbReference type="GO" id="GO:0005737">
    <property type="term" value="C:cytoplasm"/>
    <property type="evidence" value="ECO:0007669"/>
    <property type="project" value="TreeGrafter"/>
</dbReference>
<evidence type="ECO:0000256" key="4">
    <source>
        <dbReference type="ARBA" id="ARBA00022723"/>
    </source>
</evidence>
<protein>
    <recommendedName>
        <fullName evidence="7">Radical SAM core domain-containing protein</fullName>
    </recommendedName>
</protein>
<dbReference type="CDD" id="cd01335">
    <property type="entry name" value="Radical_SAM"/>
    <property type="match status" value="1"/>
</dbReference>
<dbReference type="SFLD" id="SFLDG01086">
    <property type="entry name" value="elongater_protein-like"/>
    <property type="match status" value="1"/>
</dbReference>
<accession>A0A382DZL4</accession>
<dbReference type="SMART" id="SM00729">
    <property type="entry name" value="Elp3"/>
    <property type="match status" value="1"/>
</dbReference>
<evidence type="ECO:0000256" key="1">
    <source>
        <dbReference type="ARBA" id="ARBA00001966"/>
    </source>
</evidence>
<reference evidence="8" key="1">
    <citation type="submission" date="2018-05" db="EMBL/GenBank/DDBJ databases">
        <authorList>
            <person name="Lanie J.A."/>
            <person name="Ng W.-L."/>
            <person name="Kazmierczak K.M."/>
            <person name="Andrzejewski T.M."/>
            <person name="Davidsen T.M."/>
            <person name="Wayne K.J."/>
            <person name="Tettelin H."/>
            <person name="Glass J.I."/>
            <person name="Rusch D."/>
            <person name="Podicherti R."/>
            <person name="Tsui H.-C.T."/>
            <person name="Winkler M.E."/>
        </authorList>
    </citation>
    <scope>NUCLEOTIDE SEQUENCE</scope>
</reference>
<dbReference type="EMBL" id="UINC01041627">
    <property type="protein sequence ID" value="SVB43161.1"/>
    <property type="molecule type" value="Genomic_DNA"/>
</dbReference>
<dbReference type="PANTHER" id="PTHR11135:SF0">
    <property type="entry name" value="ELONGATOR COMPLEX PROTEIN 3"/>
    <property type="match status" value="1"/>
</dbReference>
<dbReference type="AlphaFoldDB" id="A0A382DZL4"/>
<dbReference type="SFLD" id="SFLDG01082">
    <property type="entry name" value="B12-binding_domain_containing"/>
    <property type="match status" value="1"/>
</dbReference>
<evidence type="ECO:0000313" key="8">
    <source>
        <dbReference type="EMBL" id="SVB43161.1"/>
    </source>
</evidence>
<name>A0A382DZL4_9ZZZZ</name>
<dbReference type="PANTHER" id="PTHR11135">
    <property type="entry name" value="HISTONE ACETYLTRANSFERASE-RELATED"/>
    <property type="match status" value="1"/>
</dbReference>
<keyword evidence="5" id="KW-0408">Iron</keyword>
<dbReference type="InterPro" id="IPR006638">
    <property type="entry name" value="Elp3/MiaA/NifB-like_rSAM"/>
</dbReference>
<dbReference type="GO" id="GO:0002926">
    <property type="term" value="P:tRNA wobble base 5-methoxycarbonylmethyl-2-thiouridinylation"/>
    <property type="evidence" value="ECO:0007669"/>
    <property type="project" value="TreeGrafter"/>
</dbReference>